<comment type="subcellular location">
    <subcellularLocation>
        <location evidence="1">Cytoplasm</location>
    </subcellularLocation>
</comment>
<keyword evidence="2" id="KW-0963">Cytoplasm</keyword>
<evidence type="ECO:0000313" key="4">
    <source>
        <dbReference type="EMBL" id="VDP72246.1"/>
    </source>
</evidence>
<reference evidence="4 5" key="2">
    <citation type="submission" date="2018-11" db="EMBL/GenBank/DDBJ databases">
        <authorList>
            <consortium name="Pathogen Informatics"/>
        </authorList>
    </citation>
    <scope>NUCLEOTIDE SEQUENCE [LARGE SCALE GENOMIC DNA]</scope>
    <source>
        <strain evidence="4">Dakar</strain>
        <strain evidence="5">Dakar, Senegal</strain>
    </source>
</reference>
<sequence>AVHLHDSLNESVRGLVDSCEEFLTILDDVASRQGHVSTLIDTLNRAQAQAEEIIQVPMDARFSDYQTRMLRIARHMDQLNQAIQLRARQPASDGEIAPLAHNLTQEYQEMCQTCKGAAATLPDVNQADQLRSAVRGVGTACISLIQATTASRPDIYGSGTTTGGQNLLLSRNKSIVELDRRAEFLDSKKYTRYLCDISNELISISLFPLRSKAFYIGKSSNSSWEKIFFLKVMKFLCIQALTL</sequence>
<proteinExistence type="predicted"/>
<dbReference type="Proteomes" id="UP000279833">
    <property type="component" value="Unassembled WGS sequence"/>
</dbReference>
<feature type="domain" description="Vinculin-binding site-containing" evidence="3">
    <location>
        <begin position="62"/>
        <end position="150"/>
    </location>
</feature>
<dbReference type="WBParaSite" id="SCUD_0002044801-mRNA-1">
    <property type="protein sequence ID" value="SCUD_0002044801-mRNA-1"/>
    <property type="gene ID" value="SCUD_0002044801"/>
</dbReference>
<protein>
    <submittedName>
        <fullName evidence="6">VBS domain-containing protein</fullName>
    </submittedName>
</protein>
<accession>A0A183KZE8</accession>
<evidence type="ECO:0000256" key="1">
    <source>
        <dbReference type="ARBA" id="ARBA00004496"/>
    </source>
</evidence>
<dbReference type="GO" id="GO:0005178">
    <property type="term" value="F:integrin binding"/>
    <property type="evidence" value="ECO:0007669"/>
    <property type="project" value="TreeGrafter"/>
</dbReference>
<dbReference type="GO" id="GO:0030036">
    <property type="term" value="P:actin cytoskeleton organization"/>
    <property type="evidence" value="ECO:0007669"/>
    <property type="project" value="TreeGrafter"/>
</dbReference>
<evidence type="ECO:0000313" key="5">
    <source>
        <dbReference type="Proteomes" id="UP000279833"/>
    </source>
</evidence>
<dbReference type="GO" id="GO:0005925">
    <property type="term" value="C:focal adhesion"/>
    <property type="evidence" value="ECO:0007669"/>
    <property type="project" value="TreeGrafter"/>
</dbReference>
<reference evidence="6" key="1">
    <citation type="submission" date="2016-06" db="UniProtKB">
        <authorList>
            <consortium name="WormBaseParasite"/>
        </authorList>
    </citation>
    <scope>IDENTIFICATION</scope>
</reference>
<keyword evidence="5" id="KW-1185">Reference proteome</keyword>
<name>A0A183KZE8_9TREM</name>
<dbReference type="GO" id="GO:0005886">
    <property type="term" value="C:plasma membrane"/>
    <property type="evidence" value="ECO:0007669"/>
    <property type="project" value="TreeGrafter"/>
</dbReference>
<dbReference type="Gene3D" id="1.20.1420.10">
    <property type="entry name" value="Talin, central domain"/>
    <property type="match status" value="1"/>
</dbReference>
<dbReference type="SUPFAM" id="SSF47220">
    <property type="entry name" value="alpha-catenin/vinculin-like"/>
    <property type="match status" value="1"/>
</dbReference>
<dbReference type="Pfam" id="PF08913">
    <property type="entry name" value="VBS"/>
    <property type="match status" value="1"/>
</dbReference>
<evidence type="ECO:0000259" key="3">
    <source>
        <dbReference type="Pfam" id="PF08913"/>
    </source>
</evidence>
<dbReference type="STRING" id="6186.A0A183KZE8"/>
<dbReference type="GO" id="GO:0098609">
    <property type="term" value="P:cell-cell adhesion"/>
    <property type="evidence" value="ECO:0007669"/>
    <property type="project" value="TreeGrafter"/>
</dbReference>
<dbReference type="GO" id="GO:0005737">
    <property type="term" value="C:cytoplasm"/>
    <property type="evidence" value="ECO:0007669"/>
    <property type="project" value="UniProtKB-SubCell"/>
</dbReference>
<dbReference type="PANTHER" id="PTHR19981:SF1">
    <property type="entry name" value="RHEA, ISOFORM B"/>
    <property type="match status" value="1"/>
</dbReference>
<dbReference type="EMBL" id="UZAK01044284">
    <property type="protein sequence ID" value="VDP72246.1"/>
    <property type="molecule type" value="Genomic_DNA"/>
</dbReference>
<evidence type="ECO:0000256" key="2">
    <source>
        <dbReference type="ARBA" id="ARBA00022490"/>
    </source>
</evidence>
<dbReference type="PANTHER" id="PTHR19981">
    <property type="entry name" value="TALIN"/>
    <property type="match status" value="1"/>
</dbReference>
<gene>
    <name evidence="4" type="ORF">SCUD_LOCUS20444</name>
</gene>
<dbReference type="GO" id="GO:0051015">
    <property type="term" value="F:actin filament binding"/>
    <property type="evidence" value="ECO:0007669"/>
    <property type="project" value="InterPro"/>
</dbReference>
<dbReference type="AlphaFoldDB" id="A0A183KZE8"/>
<evidence type="ECO:0000313" key="6">
    <source>
        <dbReference type="WBParaSite" id="SCUD_0002044801-mRNA-1"/>
    </source>
</evidence>
<organism evidence="6">
    <name type="scientific">Schistosoma curassoni</name>
    <dbReference type="NCBI Taxonomy" id="6186"/>
    <lineage>
        <taxon>Eukaryota</taxon>
        <taxon>Metazoa</taxon>
        <taxon>Spiralia</taxon>
        <taxon>Lophotrochozoa</taxon>
        <taxon>Platyhelminthes</taxon>
        <taxon>Trematoda</taxon>
        <taxon>Digenea</taxon>
        <taxon>Strigeidida</taxon>
        <taxon>Schistosomatoidea</taxon>
        <taxon>Schistosomatidae</taxon>
        <taxon>Schistosoma</taxon>
    </lineage>
</organism>
<dbReference type="InterPro" id="IPR015009">
    <property type="entry name" value="Vinculin-bd_dom"/>
</dbReference>
<dbReference type="InterPro" id="IPR036723">
    <property type="entry name" value="Alpha-catenin/vinculin-like_sf"/>
</dbReference>